<protein>
    <recommendedName>
        <fullName evidence="5">Heat-inducible transcription repressor HrcA</fullName>
    </recommendedName>
</protein>
<feature type="domain" description="Heat-inducible transcription repressor HrcA C-terminal" evidence="6">
    <location>
        <begin position="103"/>
        <end position="319"/>
    </location>
</feature>
<dbReference type="InterPro" id="IPR005104">
    <property type="entry name" value="WHTH_HrcA_DNA-bd"/>
</dbReference>
<gene>
    <name evidence="5 8" type="primary">hrcA</name>
    <name evidence="8" type="ORF">LKD31_04135</name>
</gene>
<keyword evidence="1 5" id="KW-0678">Repressor</keyword>
<evidence type="ECO:0000259" key="6">
    <source>
        <dbReference type="Pfam" id="PF01628"/>
    </source>
</evidence>
<evidence type="ECO:0000313" key="9">
    <source>
        <dbReference type="Proteomes" id="UP001199424"/>
    </source>
</evidence>
<dbReference type="Gene3D" id="3.30.450.40">
    <property type="match status" value="1"/>
</dbReference>
<name>A0AAE3DGE2_9FIRM</name>
<comment type="function">
    <text evidence="5">Negative regulator of class I heat shock genes (grpE-dnaK-dnaJ and groELS operons). Prevents heat-shock induction of these operons.</text>
</comment>
<keyword evidence="4 5" id="KW-0804">Transcription</keyword>
<evidence type="ECO:0000256" key="2">
    <source>
        <dbReference type="ARBA" id="ARBA00023015"/>
    </source>
</evidence>
<dbReference type="Gene3D" id="1.10.10.10">
    <property type="entry name" value="Winged helix-like DNA-binding domain superfamily/Winged helix DNA-binding domain"/>
    <property type="match status" value="1"/>
</dbReference>
<dbReference type="GO" id="GO:0003677">
    <property type="term" value="F:DNA binding"/>
    <property type="evidence" value="ECO:0007669"/>
    <property type="project" value="InterPro"/>
</dbReference>
<comment type="caution">
    <text evidence="8">The sequence shown here is derived from an EMBL/GenBank/DDBJ whole genome shotgun (WGS) entry which is preliminary data.</text>
</comment>
<dbReference type="InterPro" id="IPR036388">
    <property type="entry name" value="WH-like_DNA-bd_sf"/>
</dbReference>
<evidence type="ECO:0000259" key="7">
    <source>
        <dbReference type="Pfam" id="PF03444"/>
    </source>
</evidence>
<proteinExistence type="inferred from homology"/>
<comment type="similarity">
    <text evidence="5">Belongs to the HrcA family.</text>
</comment>
<reference evidence="8" key="1">
    <citation type="submission" date="2021-10" db="EMBL/GenBank/DDBJ databases">
        <title>Anaerobic single-cell dispensing facilitates the cultivation of human gut bacteria.</title>
        <authorList>
            <person name="Afrizal A."/>
        </authorList>
    </citation>
    <scope>NUCLEOTIDE SEQUENCE</scope>
    <source>
        <strain evidence="8">CLA-AA-H250</strain>
    </source>
</reference>
<dbReference type="SUPFAM" id="SSF55781">
    <property type="entry name" value="GAF domain-like"/>
    <property type="match status" value="1"/>
</dbReference>
<dbReference type="GO" id="GO:0045892">
    <property type="term" value="P:negative regulation of DNA-templated transcription"/>
    <property type="evidence" value="ECO:0007669"/>
    <property type="project" value="UniProtKB-UniRule"/>
</dbReference>
<evidence type="ECO:0000313" key="8">
    <source>
        <dbReference type="EMBL" id="MCC2136205.1"/>
    </source>
</evidence>
<dbReference type="InterPro" id="IPR036390">
    <property type="entry name" value="WH_DNA-bd_sf"/>
</dbReference>
<evidence type="ECO:0000256" key="5">
    <source>
        <dbReference type="HAMAP-Rule" id="MF_00081"/>
    </source>
</evidence>
<organism evidence="8 9">
    <name type="scientific">Hominenteromicrobium mulieris</name>
    <dbReference type="NCBI Taxonomy" id="2885357"/>
    <lineage>
        <taxon>Bacteria</taxon>
        <taxon>Bacillati</taxon>
        <taxon>Bacillota</taxon>
        <taxon>Clostridia</taxon>
        <taxon>Eubacteriales</taxon>
        <taxon>Oscillospiraceae</taxon>
        <taxon>Hominenteromicrobium</taxon>
    </lineage>
</organism>
<dbReference type="InterPro" id="IPR029016">
    <property type="entry name" value="GAF-like_dom_sf"/>
</dbReference>
<dbReference type="Proteomes" id="UP001199424">
    <property type="component" value="Unassembled WGS sequence"/>
</dbReference>
<dbReference type="NCBIfam" id="TIGR00331">
    <property type="entry name" value="hrcA"/>
    <property type="match status" value="1"/>
</dbReference>
<dbReference type="InterPro" id="IPR021153">
    <property type="entry name" value="HrcA_C"/>
</dbReference>
<evidence type="ECO:0000256" key="4">
    <source>
        <dbReference type="ARBA" id="ARBA00023163"/>
    </source>
</evidence>
<dbReference type="PANTHER" id="PTHR34824:SF1">
    <property type="entry name" value="HEAT-INDUCIBLE TRANSCRIPTION REPRESSOR HRCA"/>
    <property type="match status" value="1"/>
</dbReference>
<dbReference type="AlphaFoldDB" id="A0AAE3DGE2"/>
<dbReference type="PIRSF" id="PIRSF005485">
    <property type="entry name" value="HrcA"/>
    <property type="match status" value="1"/>
</dbReference>
<dbReference type="RefSeq" id="WP_308448743.1">
    <property type="nucleotide sequence ID" value="NZ_JAJEQC010000003.1"/>
</dbReference>
<dbReference type="Gene3D" id="3.30.390.60">
    <property type="entry name" value="Heat-inducible transcription repressor hrca homolog, domain 3"/>
    <property type="match status" value="1"/>
</dbReference>
<evidence type="ECO:0000256" key="3">
    <source>
        <dbReference type="ARBA" id="ARBA00023016"/>
    </source>
</evidence>
<dbReference type="InterPro" id="IPR023120">
    <property type="entry name" value="WHTH_transcript_rep_HrcA_IDD"/>
</dbReference>
<dbReference type="Pfam" id="PF01628">
    <property type="entry name" value="HrcA"/>
    <property type="match status" value="1"/>
</dbReference>
<feature type="domain" description="Winged helix-turn-helix transcription repressor HrcA DNA-binding" evidence="7">
    <location>
        <begin position="2"/>
        <end position="71"/>
    </location>
</feature>
<dbReference type="HAMAP" id="MF_00081">
    <property type="entry name" value="HrcA"/>
    <property type="match status" value="1"/>
</dbReference>
<dbReference type="PANTHER" id="PTHR34824">
    <property type="entry name" value="HEAT-INDUCIBLE TRANSCRIPTION REPRESSOR HRCA"/>
    <property type="match status" value="1"/>
</dbReference>
<dbReference type="SUPFAM" id="SSF46785">
    <property type="entry name" value="Winged helix' DNA-binding domain"/>
    <property type="match status" value="1"/>
</dbReference>
<dbReference type="Pfam" id="PF03444">
    <property type="entry name" value="WHD_HrcA"/>
    <property type="match status" value="1"/>
</dbReference>
<keyword evidence="9" id="KW-1185">Reference proteome</keyword>
<sequence length="341" mass="37373">MELTKRKQNILASIVDGYIRTGEPVGSKSIAEKAGVSSATVRNEMAELTELGLLEQPHTSAGRVPSQEGYREFVDALMQPKTLTEAEKLTIDAMLAKSAFDPERLLRGAAKTLAASTRYLALSTTPSGADAKIKAVQFVQTSRRTAMLIMMSSAGTMKNKVFHCDFDLSNEIMRIFFRVLNERVTGRDVAEINRAFVQNLAISLGNMAILMSPALAALLEVALETMQTEISVSGQMNLLFYPEYKLGGARRVMDILERRELLTELLAGKQNRTQIKIGTETGQNALAESSVICARYSVNGRDAGAVAVIGPMRMQYAHVAAQTAYVADRVGEMLTRIMREE</sequence>
<keyword evidence="2 5" id="KW-0805">Transcription regulation</keyword>
<keyword evidence="3 5" id="KW-0346">Stress response</keyword>
<dbReference type="EMBL" id="JAJEQC010000003">
    <property type="protein sequence ID" value="MCC2136205.1"/>
    <property type="molecule type" value="Genomic_DNA"/>
</dbReference>
<accession>A0AAE3DGE2</accession>
<dbReference type="InterPro" id="IPR002571">
    <property type="entry name" value="HrcA"/>
</dbReference>
<evidence type="ECO:0000256" key="1">
    <source>
        <dbReference type="ARBA" id="ARBA00022491"/>
    </source>
</evidence>